<keyword evidence="2" id="KW-0813">Transport</keyword>
<dbReference type="PANTHER" id="PTHR43776:SF7">
    <property type="entry name" value="D,D-DIPEPTIDE TRANSPORT ATP-BINDING PROTEIN DDPF-RELATED"/>
    <property type="match status" value="1"/>
</dbReference>
<keyword evidence="3" id="KW-0547">Nucleotide-binding</keyword>
<dbReference type="PANTHER" id="PTHR43776">
    <property type="entry name" value="TRANSPORT ATP-BINDING PROTEIN"/>
    <property type="match status" value="1"/>
</dbReference>
<feature type="domain" description="ABC transporter" evidence="5">
    <location>
        <begin position="288"/>
        <end position="524"/>
    </location>
</feature>
<evidence type="ECO:0000256" key="2">
    <source>
        <dbReference type="ARBA" id="ARBA00022448"/>
    </source>
</evidence>
<feature type="domain" description="ABC transporter" evidence="5">
    <location>
        <begin position="27"/>
        <end position="272"/>
    </location>
</feature>
<dbReference type="Pfam" id="PF00005">
    <property type="entry name" value="ABC_tran"/>
    <property type="match status" value="2"/>
</dbReference>
<name>A0ABP8PLI7_9MICO</name>
<dbReference type="EMBL" id="BAABGP010000019">
    <property type="protein sequence ID" value="GAA4488862.1"/>
    <property type="molecule type" value="Genomic_DNA"/>
</dbReference>
<evidence type="ECO:0000313" key="6">
    <source>
        <dbReference type="EMBL" id="GAA4488862.1"/>
    </source>
</evidence>
<comment type="similarity">
    <text evidence="1">Belongs to the ABC transporter superfamily.</text>
</comment>
<protein>
    <submittedName>
        <fullName evidence="6">ABC transporter ATP-binding protein</fullName>
    </submittedName>
</protein>
<gene>
    <name evidence="6" type="ORF">GCM10023171_29080</name>
</gene>
<dbReference type="RefSeq" id="WP_345188098.1">
    <property type="nucleotide sequence ID" value="NZ_BAABGP010000019.1"/>
</dbReference>
<evidence type="ECO:0000256" key="3">
    <source>
        <dbReference type="ARBA" id="ARBA00022741"/>
    </source>
</evidence>
<organism evidence="6 7">
    <name type="scientific">Microbacterium panaciterrae</name>
    <dbReference type="NCBI Taxonomy" id="985759"/>
    <lineage>
        <taxon>Bacteria</taxon>
        <taxon>Bacillati</taxon>
        <taxon>Actinomycetota</taxon>
        <taxon>Actinomycetes</taxon>
        <taxon>Micrococcales</taxon>
        <taxon>Microbacteriaceae</taxon>
        <taxon>Microbacterium</taxon>
    </lineage>
</organism>
<dbReference type="InterPro" id="IPR050319">
    <property type="entry name" value="ABC_transp_ATP-bind"/>
</dbReference>
<dbReference type="GO" id="GO:0005524">
    <property type="term" value="F:ATP binding"/>
    <property type="evidence" value="ECO:0007669"/>
    <property type="project" value="UniProtKB-KW"/>
</dbReference>
<dbReference type="Proteomes" id="UP001500731">
    <property type="component" value="Unassembled WGS sequence"/>
</dbReference>
<reference evidence="7" key="1">
    <citation type="journal article" date="2019" name="Int. J. Syst. Evol. Microbiol.">
        <title>The Global Catalogue of Microorganisms (GCM) 10K type strain sequencing project: providing services to taxonomists for standard genome sequencing and annotation.</title>
        <authorList>
            <consortium name="The Broad Institute Genomics Platform"/>
            <consortium name="The Broad Institute Genome Sequencing Center for Infectious Disease"/>
            <person name="Wu L."/>
            <person name="Ma J."/>
        </authorList>
    </citation>
    <scope>NUCLEOTIDE SEQUENCE [LARGE SCALE GENOMIC DNA]</scope>
    <source>
        <strain evidence="7">JCM 17839</strain>
    </source>
</reference>
<keyword evidence="7" id="KW-1185">Reference proteome</keyword>
<accession>A0ABP8PLI7</accession>
<evidence type="ECO:0000256" key="4">
    <source>
        <dbReference type="ARBA" id="ARBA00022840"/>
    </source>
</evidence>
<proteinExistence type="inferred from homology"/>
<dbReference type="PROSITE" id="PS00211">
    <property type="entry name" value="ABC_TRANSPORTER_1"/>
    <property type="match status" value="1"/>
</dbReference>
<dbReference type="InterPro" id="IPR003593">
    <property type="entry name" value="AAA+_ATPase"/>
</dbReference>
<dbReference type="Gene3D" id="3.40.50.300">
    <property type="entry name" value="P-loop containing nucleotide triphosphate hydrolases"/>
    <property type="match status" value="2"/>
</dbReference>
<dbReference type="SUPFAM" id="SSF52540">
    <property type="entry name" value="P-loop containing nucleoside triphosphate hydrolases"/>
    <property type="match status" value="2"/>
</dbReference>
<dbReference type="InterPro" id="IPR017871">
    <property type="entry name" value="ABC_transporter-like_CS"/>
</dbReference>
<evidence type="ECO:0000256" key="1">
    <source>
        <dbReference type="ARBA" id="ARBA00005417"/>
    </source>
</evidence>
<dbReference type="PROSITE" id="PS50893">
    <property type="entry name" value="ABC_TRANSPORTER_2"/>
    <property type="match status" value="2"/>
</dbReference>
<comment type="caution">
    <text evidence="6">The sequence shown here is derived from an EMBL/GenBank/DDBJ whole genome shotgun (WGS) entry which is preliminary data.</text>
</comment>
<sequence length="535" mass="56410">MSARGGGAQRDGMALRDGGAYPNGMALRVDGLGIRIDGRTLVDDVSFAVAPGECVALVGESGAGKSLTVRALLGLLPEHVAVSATTLEVDGVDARGLSEHGWRALRGARIALVSQDALVSLDPLRRIGAEVAEPLEIHMALSREQRRARVRALLEDVAMPDPGRHARQHPHELSGGLRQRALIASALAGSPAVLIADEPTTALDATVQAKVLALLRRIADAGTAVVFVSHDMGAVRRIADRVVVLRDGSVVEHGSAAQVLGAPRVQHTRQLVSASAPVPRTPLIGHAPVLATVTEVGKSFDRIVLHDVSFELRRGRTLGVVGESGSGKTTLARILLGVERADTGVVTWANATPAATTRATAPRIQLVHQNPLGAFDPRWTIGRSLREALAAGGVPRTERISRVDGLLREVGLDPALAGRRPVALSGGQRQRAAIARALAAEPEVLVLDEPVSALDATVRTRILALLERLQRERALTMLLVSHDLAVVAAVADDVLVMQHGAIVEQGPTVQVLGDPQHSFTRDLVDASGLFPPMRD</sequence>
<dbReference type="InterPro" id="IPR003439">
    <property type="entry name" value="ABC_transporter-like_ATP-bd"/>
</dbReference>
<dbReference type="CDD" id="cd03257">
    <property type="entry name" value="ABC_NikE_OppD_transporters"/>
    <property type="match status" value="1"/>
</dbReference>
<evidence type="ECO:0000313" key="7">
    <source>
        <dbReference type="Proteomes" id="UP001500731"/>
    </source>
</evidence>
<dbReference type="InterPro" id="IPR027417">
    <property type="entry name" value="P-loop_NTPase"/>
</dbReference>
<keyword evidence="4 6" id="KW-0067">ATP-binding</keyword>
<evidence type="ECO:0000259" key="5">
    <source>
        <dbReference type="PROSITE" id="PS50893"/>
    </source>
</evidence>
<dbReference type="SMART" id="SM00382">
    <property type="entry name" value="AAA"/>
    <property type="match status" value="2"/>
</dbReference>